<organism evidence="2 3">
    <name type="scientific">Diplogelasinospora grovesii</name>
    <dbReference type="NCBI Taxonomy" id="303347"/>
    <lineage>
        <taxon>Eukaryota</taxon>
        <taxon>Fungi</taxon>
        <taxon>Dikarya</taxon>
        <taxon>Ascomycota</taxon>
        <taxon>Pezizomycotina</taxon>
        <taxon>Sordariomycetes</taxon>
        <taxon>Sordariomycetidae</taxon>
        <taxon>Sordariales</taxon>
        <taxon>Diplogelasinosporaceae</taxon>
        <taxon>Diplogelasinospora</taxon>
    </lineage>
</organism>
<sequence length="248" mass="25367">MVRNGLQSSRWAMPKGAAAAPVAAAPVTVPPPAANFSWADDVEENLPLPAAAVPVTPVTPSSSNSSSNDGSRPSSGLSSSRWATKPTPAAQTLPTPPSTPPAARKSSSNNNSALAPLVIAFFDESIQTVKMENPLAPGDKGLAASRWATPAPATSPATTTSPAPAKPLLEERGQGVKMVNFFKPGDKGLSASRWAAPVTPAPTTPITSTASSPPAPAKPLLEERGQGVKMVNTFKKGDKGLAASRWAH</sequence>
<dbReference type="AlphaFoldDB" id="A0AAN6S2W2"/>
<evidence type="ECO:0000313" key="3">
    <source>
        <dbReference type="Proteomes" id="UP001303473"/>
    </source>
</evidence>
<feature type="region of interest" description="Disordered" evidence="1">
    <location>
        <begin position="1"/>
        <end position="109"/>
    </location>
</feature>
<feature type="compositionally biased region" description="Low complexity" evidence="1">
    <location>
        <begin position="143"/>
        <end position="163"/>
    </location>
</feature>
<name>A0AAN6S2W2_9PEZI</name>
<feature type="region of interest" description="Disordered" evidence="1">
    <location>
        <begin position="203"/>
        <end position="227"/>
    </location>
</feature>
<dbReference type="EMBL" id="MU853844">
    <property type="protein sequence ID" value="KAK3937821.1"/>
    <property type="molecule type" value="Genomic_DNA"/>
</dbReference>
<gene>
    <name evidence="2" type="ORF">QBC46DRAFT_410785</name>
</gene>
<proteinExistence type="predicted"/>
<comment type="caution">
    <text evidence="2">The sequence shown here is derived from an EMBL/GenBank/DDBJ whole genome shotgun (WGS) entry which is preliminary data.</text>
</comment>
<dbReference type="Proteomes" id="UP001303473">
    <property type="component" value="Unassembled WGS sequence"/>
</dbReference>
<accession>A0AAN6S2W2</accession>
<feature type="compositionally biased region" description="Low complexity" evidence="1">
    <location>
        <begin position="45"/>
        <end position="93"/>
    </location>
</feature>
<feature type="compositionally biased region" description="Polar residues" evidence="1">
    <location>
        <begin position="1"/>
        <end position="10"/>
    </location>
</feature>
<reference evidence="3" key="1">
    <citation type="journal article" date="2023" name="Mol. Phylogenet. Evol.">
        <title>Genome-scale phylogeny and comparative genomics of the fungal order Sordariales.</title>
        <authorList>
            <person name="Hensen N."/>
            <person name="Bonometti L."/>
            <person name="Westerberg I."/>
            <person name="Brannstrom I.O."/>
            <person name="Guillou S."/>
            <person name="Cros-Aarteil S."/>
            <person name="Calhoun S."/>
            <person name="Haridas S."/>
            <person name="Kuo A."/>
            <person name="Mondo S."/>
            <person name="Pangilinan J."/>
            <person name="Riley R."/>
            <person name="LaButti K."/>
            <person name="Andreopoulos B."/>
            <person name="Lipzen A."/>
            <person name="Chen C."/>
            <person name="Yan M."/>
            <person name="Daum C."/>
            <person name="Ng V."/>
            <person name="Clum A."/>
            <person name="Steindorff A."/>
            <person name="Ohm R.A."/>
            <person name="Martin F."/>
            <person name="Silar P."/>
            <person name="Natvig D.O."/>
            <person name="Lalanne C."/>
            <person name="Gautier V."/>
            <person name="Ament-Velasquez S.L."/>
            <person name="Kruys A."/>
            <person name="Hutchinson M.I."/>
            <person name="Powell A.J."/>
            <person name="Barry K."/>
            <person name="Miller A.N."/>
            <person name="Grigoriev I.V."/>
            <person name="Debuchy R."/>
            <person name="Gladieux P."/>
            <person name="Hiltunen Thoren M."/>
            <person name="Johannesson H."/>
        </authorList>
    </citation>
    <scope>NUCLEOTIDE SEQUENCE [LARGE SCALE GENOMIC DNA]</scope>
    <source>
        <strain evidence="3">CBS 340.73</strain>
    </source>
</reference>
<evidence type="ECO:0000313" key="2">
    <source>
        <dbReference type="EMBL" id="KAK3937821.1"/>
    </source>
</evidence>
<keyword evidence="3" id="KW-1185">Reference proteome</keyword>
<evidence type="ECO:0000256" key="1">
    <source>
        <dbReference type="SAM" id="MobiDB-lite"/>
    </source>
</evidence>
<feature type="region of interest" description="Disordered" evidence="1">
    <location>
        <begin position="140"/>
        <end position="166"/>
    </location>
</feature>
<feature type="compositionally biased region" description="Low complexity" evidence="1">
    <location>
        <begin position="17"/>
        <end position="27"/>
    </location>
</feature>
<protein>
    <submittedName>
        <fullName evidence="2">Uncharacterized protein</fullName>
    </submittedName>
</protein>